<dbReference type="Pfam" id="PF05649">
    <property type="entry name" value="Peptidase_M13_N"/>
    <property type="match status" value="1"/>
</dbReference>
<evidence type="ECO:0000313" key="2">
    <source>
        <dbReference type="EMBL" id="NWH63493.1"/>
    </source>
</evidence>
<dbReference type="PANTHER" id="PTHR11733">
    <property type="entry name" value="ZINC METALLOPROTEASE FAMILY M13 NEPRILYSIN-RELATED"/>
    <property type="match status" value="1"/>
</dbReference>
<gene>
    <name evidence="2" type="primary">Mmel1</name>
    <name evidence="2" type="ORF">GEOCAL_R08334</name>
</gene>
<feature type="non-terminal residue" evidence="2">
    <location>
        <position position="220"/>
    </location>
</feature>
<proteinExistence type="predicted"/>
<dbReference type="InterPro" id="IPR000718">
    <property type="entry name" value="Peptidase_M13"/>
</dbReference>
<feature type="non-terminal residue" evidence="2">
    <location>
        <position position="1"/>
    </location>
</feature>
<dbReference type="OrthoDB" id="6475849at2759"/>
<comment type="caution">
    <text evidence="2">The sequence shown here is derived from an EMBL/GenBank/DDBJ whole genome shotgun (WGS) entry which is preliminary data.</text>
</comment>
<evidence type="ECO:0000259" key="1">
    <source>
        <dbReference type="Pfam" id="PF05649"/>
    </source>
</evidence>
<dbReference type="Proteomes" id="UP000531151">
    <property type="component" value="Unassembled WGS sequence"/>
</dbReference>
<organism evidence="2 3">
    <name type="scientific">Geococcyx californianus</name>
    <name type="common">Greater roadrunner</name>
    <name type="synonym">Saurothera californiana</name>
    <dbReference type="NCBI Taxonomy" id="8947"/>
    <lineage>
        <taxon>Eukaryota</taxon>
        <taxon>Metazoa</taxon>
        <taxon>Chordata</taxon>
        <taxon>Craniata</taxon>
        <taxon>Vertebrata</taxon>
        <taxon>Euteleostomi</taxon>
        <taxon>Archelosauria</taxon>
        <taxon>Archosauria</taxon>
        <taxon>Dinosauria</taxon>
        <taxon>Saurischia</taxon>
        <taxon>Theropoda</taxon>
        <taxon>Coelurosauria</taxon>
        <taxon>Aves</taxon>
        <taxon>Neognathae</taxon>
        <taxon>Neoaves</taxon>
        <taxon>Otidimorphae</taxon>
        <taxon>Cuculiformes</taxon>
        <taxon>Neomorphidae</taxon>
        <taxon>Geococcyx</taxon>
    </lineage>
</organism>
<protein>
    <submittedName>
        <fullName evidence="2">MMEL1 protein</fullName>
    </submittedName>
</protein>
<accession>A0A7K4JE40</accession>
<reference evidence="2 3" key="1">
    <citation type="submission" date="2019-09" db="EMBL/GenBank/DDBJ databases">
        <title>Bird 10,000 Genomes (B10K) Project - Family phase.</title>
        <authorList>
            <person name="Zhang G."/>
        </authorList>
    </citation>
    <scope>NUCLEOTIDE SEQUENCE [LARGE SCALE GENOMIC DNA]</scope>
    <source>
        <strain evidence="2">B10K-CU-031-07</strain>
        <tissue evidence="2">Muscle</tissue>
    </source>
</reference>
<keyword evidence="3" id="KW-1185">Reference proteome</keyword>
<dbReference type="AlphaFoldDB" id="A0A7K4JE40"/>
<name>A0A7K4JE40_GEOCA</name>
<dbReference type="GO" id="GO:0004222">
    <property type="term" value="F:metalloendopeptidase activity"/>
    <property type="evidence" value="ECO:0007669"/>
    <property type="project" value="InterPro"/>
</dbReference>
<feature type="domain" description="Peptidase M13 N-terminal" evidence="1">
    <location>
        <begin position="14"/>
        <end position="220"/>
    </location>
</feature>
<dbReference type="Gene3D" id="1.10.1380.10">
    <property type="entry name" value="Neutral endopeptidase , domain2"/>
    <property type="match status" value="1"/>
</dbReference>
<dbReference type="InterPro" id="IPR008753">
    <property type="entry name" value="Peptidase_M13_N"/>
</dbReference>
<dbReference type="GO" id="GO:0005886">
    <property type="term" value="C:plasma membrane"/>
    <property type="evidence" value="ECO:0007669"/>
    <property type="project" value="TreeGrafter"/>
</dbReference>
<evidence type="ECO:0000313" key="3">
    <source>
        <dbReference type="Proteomes" id="UP000531151"/>
    </source>
</evidence>
<dbReference type="PANTHER" id="PTHR11733:SF141">
    <property type="entry name" value="MEMBRANE METALLO-ENDOPEPTIDASE-LIKE 1"/>
    <property type="match status" value="1"/>
</dbReference>
<dbReference type="InterPro" id="IPR042089">
    <property type="entry name" value="Peptidase_M13_dom_2"/>
</dbReference>
<sequence>AARILQNMDPTADPCKDFYQYACGGWLNRHVIPETSSRYSIFDILRDELEIILKGVLETSDQGDREAFRKAKILYKSCMNESLIEQRDSLPLLEALTMVGDWPVASADWNKTKEPNWHMEEKLSIMNSRFNKRVLIDMFVWNDDRDSSRHIIYIDQPSLGMPSRDYYFNGGNYQRVREAYLQFMITIAKMIREDKNVSKDDSFVQEEMTKVMELETEIAN</sequence>
<dbReference type="SUPFAM" id="SSF55486">
    <property type="entry name" value="Metalloproteases ('zincins'), catalytic domain"/>
    <property type="match status" value="1"/>
</dbReference>
<dbReference type="EMBL" id="VWPV01022228">
    <property type="protein sequence ID" value="NWH63493.1"/>
    <property type="molecule type" value="Genomic_DNA"/>
</dbReference>
<dbReference type="PROSITE" id="PS51885">
    <property type="entry name" value="NEPRILYSIN"/>
    <property type="match status" value="1"/>
</dbReference>
<dbReference type="GO" id="GO:0016485">
    <property type="term" value="P:protein processing"/>
    <property type="evidence" value="ECO:0007669"/>
    <property type="project" value="TreeGrafter"/>
</dbReference>